<organism evidence="1 2">
    <name type="scientific">Protea cynaroides</name>
    <dbReference type="NCBI Taxonomy" id="273540"/>
    <lineage>
        <taxon>Eukaryota</taxon>
        <taxon>Viridiplantae</taxon>
        <taxon>Streptophyta</taxon>
        <taxon>Embryophyta</taxon>
        <taxon>Tracheophyta</taxon>
        <taxon>Spermatophyta</taxon>
        <taxon>Magnoliopsida</taxon>
        <taxon>Proteales</taxon>
        <taxon>Proteaceae</taxon>
        <taxon>Protea</taxon>
    </lineage>
</organism>
<dbReference type="OrthoDB" id="848707at2759"/>
<keyword evidence="2" id="KW-1185">Reference proteome</keyword>
<dbReference type="EMBL" id="JAMYWD010000007">
    <property type="protein sequence ID" value="KAJ4965855.1"/>
    <property type="molecule type" value="Genomic_DNA"/>
</dbReference>
<protein>
    <submittedName>
        <fullName evidence="1">Uncharacterized protein</fullName>
    </submittedName>
</protein>
<dbReference type="Proteomes" id="UP001141806">
    <property type="component" value="Unassembled WGS sequence"/>
</dbReference>
<dbReference type="AlphaFoldDB" id="A0A9Q0K8L2"/>
<accession>A0A9Q0K8L2</accession>
<sequence length="227" mass="24741">MFPYASSRSRDESTGFCIFFLHTSRCKEKVALRSAVDMGLRSSSSGYKLGNSFSIESPKASWEGVDADSSLGLLTELAPGIGAAGCGDTMARTKVPRLRDPLRFRSNEAEAQYADYARKKVEGGRMVNLAELALFNVEGAFGDMGWLPVITYDACTCPDLVRQFYCNLGWWGMTMMLSTAGSCASPATSRGCTSPLIIGGWPICWALPMMALWCACAPESHGLLRWR</sequence>
<evidence type="ECO:0000313" key="1">
    <source>
        <dbReference type="EMBL" id="KAJ4965855.1"/>
    </source>
</evidence>
<reference evidence="1" key="1">
    <citation type="journal article" date="2023" name="Plant J.">
        <title>The genome of the king protea, Protea cynaroides.</title>
        <authorList>
            <person name="Chang J."/>
            <person name="Duong T.A."/>
            <person name="Schoeman C."/>
            <person name="Ma X."/>
            <person name="Roodt D."/>
            <person name="Barker N."/>
            <person name="Li Z."/>
            <person name="Van de Peer Y."/>
            <person name="Mizrachi E."/>
        </authorList>
    </citation>
    <scope>NUCLEOTIDE SEQUENCE</scope>
    <source>
        <tissue evidence="1">Young leaves</tissue>
    </source>
</reference>
<comment type="caution">
    <text evidence="1">The sequence shown here is derived from an EMBL/GenBank/DDBJ whole genome shotgun (WGS) entry which is preliminary data.</text>
</comment>
<evidence type="ECO:0000313" key="2">
    <source>
        <dbReference type="Proteomes" id="UP001141806"/>
    </source>
</evidence>
<name>A0A9Q0K8L2_9MAGN</name>
<proteinExistence type="predicted"/>
<gene>
    <name evidence="1" type="ORF">NE237_017704</name>
</gene>